<dbReference type="PATRIC" id="fig|1619020.3.peg.215"/>
<dbReference type="GO" id="GO:0016788">
    <property type="term" value="F:hydrolase activity, acting on ester bonds"/>
    <property type="evidence" value="ECO:0007669"/>
    <property type="project" value="InterPro"/>
</dbReference>
<feature type="binding site" evidence="3">
    <location>
        <position position="229"/>
    </location>
    <ligand>
        <name>a divalent metal cation</name>
        <dbReference type="ChEBI" id="CHEBI:60240"/>
        <label>1</label>
    </ligand>
</feature>
<dbReference type="PANTHER" id="PTHR46124:SF2">
    <property type="entry name" value="D-AMINOACYL-TRNA DEACYLASE"/>
    <property type="match status" value="1"/>
</dbReference>
<comment type="caution">
    <text evidence="4">The sequence shown here is derived from an EMBL/GenBank/DDBJ whole genome shotgun (WGS) entry which is preliminary data.</text>
</comment>
<dbReference type="EMBL" id="LCBQ01000024">
    <property type="protein sequence ID" value="KKS13033.1"/>
    <property type="molecule type" value="Genomic_DNA"/>
</dbReference>
<dbReference type="Pfam" id="PF01026">
    <property type="entry name" value="TatD_DNase"/>
    <property type="match status" value="1"/>
</dbReference>
<keyword evidence="2 4" id="KW-0378">Hydrolase</keyword>
<feature type="binding site" evidence="3">
    <location>
        <position position="8"/>
    </location>
    <ligand>
        <name>a divalent metal cation</name>
        <dbReference type="ChEBI" id="CHEBI:60240"/>
        <label>1</label>
    </ligand>
</feature>
<dbReference type="GO" id="GO:0005829">
    <property type="term" value="C:cytosol"/>
    <property type="evidence" value="ECO:0007669"/>
    <property type="project" value="TreeGrafter"/>
</dbReference>
<dbReference type="InterPro" id="IPR032466">
    <property type="entry name" value="Metal_Hydrolase"/>
</dbReference>
<dbReference type="CDD" id="cd01310">
    <property type="entry name" value="TatD_DNAse"/>
    <property type="match status" value="1"/>
</dbReference>
<evidence type="ECO:0000256" key="3">
    <source>
        <dbReference type="PIRSR" id="PIRSR005902-1"/>
    </source>
</evidence>
<feature type="binding site" evidence="3">
    <location>
        <position position="102"/>
    </location>
    <ligand>
        <name>a divalent metal cation</name>
        <dbReference type="ChEBI" id="CHEBI:60240"/>
        <label>1</label>
    </ligand>
</feature>
<dbReference type="InterPro" id="IPR001130">
    <property type="entry name" value="TatD-like"/>
</dbReference>
<name>A0A0G0ZJ79_9BACT</name>
<evidence type="ECO:0000256" key="1">
    <source>
        <dbReference type="ARBA" id="ARBA00022723"/>
    </source>
</evidence>
<dbReference type="SUPFAM" id="SSF51556">
    <property type="entry name" value="Metallo-dependent hydrolases"/>
    <property type="match status" value="1"/>
</dbReference>
<feature type="binding site" evidence="3">
    <location>
        <position position="181"/>
    </location>
    <ligand>
        <name>a divalent metal cation</name>
        <dbReference type="ChEBI" id="CHEBI:60240"/>
        <label>2</label>
    </ligand>
</feature>
<proteinExistence type="predicted"/>
<gene>
    <name evidence="4" type="ORF">UU70_C0024G0004</name>
</gene>
<dbReference type="Gene3D" id="3.20.20.140">
    <property type="entry name" value="Metal-dependent hydrolases"/>
    <property type="match status" value="1"/>
</dbReference>
<feature type="binding site" evidence="3">
    <location>
        <position position="10"/>
    </location>
    <ligand>
        <name>a divalent metal cation</name>
        <dbReference type="ChEBI" id="CHEBI:60240"/>
        <label>1</label>
    </ligand>
</feature>
<dbReference type="GO" id="GO:0046872">
    <property type="term" value="F:metal ion binding"/>
    <property type="evidence" value="ECO:0007669"/>
    <property type="project" value="UniProtKB-KW"/>
</dbReference>
<accession>A0A0G0ZJ79</accession>
<protein>
    <submittedName>
        <fullName evidence="4">Hydrolase, TatD family</fullName>
    </submittedName>
</protein>
<dbReference type="PANTHER" id="PTHR46124">
    <property type="entry name" value="D-AMINOACYL-TRNA DEACYLASE"/>
    <property type="match status" value="1"/>
</dbReference>
<reference evidence="4 5" key="1">
    <citation type="journal article" date="2015" name="Nature">
        <title>rRNA introns, odd ribosomes, and small enigmatic genomes across a large radiation of phyla.</title>
        <authorList>
            <person name="Brown C.T."/>
            <person name="Hug L.A."/>
            <person name="Thomas B.C."/>
            <person name="Sharon I."/>
            <person name="Castelle C.J."/>
            <person name="Singh A."/>
            <person name="Wilkins M.J."/>
            <person name="Williams K.H."/>
            <person name="Banfield J.F."/>
        </authorList>
    </citation>
    <scope>NUCLEOTIDE SEQUENCE [LARGE SCALE GENOMIC DNA]</scope>
</reference>
<evidence type="ECO:0000313" key="5">
    <source>
        <dbReference type="Proteomes" id="UP000034380"/>
    </source>
</evidence>
<feature type="binding site" evidence="3">
    <location>
        <position position="144"/>
    </location>
    <ligand>
        <name>a divalent metal cation</name>
        <dbReference type="ChEBI" id="CHEBI:60240"/>
        <label>2</label>
    </ligand>
</feature>
<keyword evidence="1 3" id="KW-0479">Metal-binding</keyword>
<dbReference type="Proteomes" id="UP000034380">
    <property type="component" value="Unassembled WGS sequence"/>
</dbReference>
<organism evidence="4 5">
    <name type="scientific">Candidatus Yanofskybacteria bacterium GW2011_GWA1_41_6</name>
    <dbReference type="NCBI Taxonomy" id="1619020"/>
    <lineage>
        <taxon>Bacteria</taxon>
        <taxon>Candidatus Yanofskyibacteriota</taxon>
    </lineage>
</organism>
<dbReference type="NCBIfam" id="TIGR00010">
    <property type="entry name" value="YchF/TatD family DNA exonuclease"/>
    <property type="match status" value="1"/>
</dbReference>
<evidence type="ECO:0000313" key="4">
    <source>
        <dbReference type="EMBL" id="KKS13033.1"/>
    </source>
</evidence>
<evidence type="ECO:0000256" key="2">
    <source>
        <dbReference type="ARBA" id="ARBA00022801"/>
    </source>
</evidence>
<sequence length="280" mass="31742">MSIIFDSHCHPQFPQYDSDREEMIKRNLEKGVSMIAVGADLETSKQAIELANKYDGSPSPDGFGRAGIWATVGLHPDDIKDDFKIEDYKILATDKKVVAIGEVGLDYYRKEKEQSFDQIKTRQKEIFSQFIDLSLEVNKPLVLHCRSEKGGRSVHVDVIEILKTVNSKLETVNSPLCGVAHSFTGSIEEAQKYLDLGFYLGFNGIITFTKEYDEMIKNIPLDKILIETDAPWLTPEPNRGKRNEPSGVFHVAQKISELKDESLEKIIEQTNQNCKELFKI</sequence>
<dbReference type="InterPro" id="IPR015991">
    <property type="entry name" value="TatD/YcfH-like"/>
</dbReference>
<dbReference type="FunFam" id="3.20.20.140:FF:000005">
    <property type="entry name" value="TatD family hydrolase"/>
    <property type="match status" value="1"/>
</dbReference>
<dbReference type="AlphaFoldDB" id="A0A0G0ZJ79"/>
<dbReference type="GO" id="GO:0004536">
    <property type="term" value="F:DNA nuclease activity"/>
    <property type="evidence" value="ECO:0007669"/>
    <property type="project" value="InterPro"/>
</dbReference>
<dbReference type="PIRSF" id="PIRSF005902">
    <property type="entry name" value="DNase_TatD"/>
    <property type="match status" value="1"/>
</dbReference>